<keyword evidence="3" id="KW-1185">Reference proteome</keyword>
<evidence type="ECO:0000256" key="1">
    <source>
        <dbReference type="SAM" id="MobiDB-lite"/>
    </source>
</evidence>
<evidence type="ECO:0000313" key="2">
    <source>
        <dbReference type="EMBL" id="KAK7946038.1"/>
    </source>
</evidence>
<accession>A0ABR1Q209</accession>
<evidence type="ECO:0000313" key="3">
    <source>
        <dbReference type="Proteomes" id="UP001391051"/>
    </source>
</evidence>
<dbReference type="EMBL" id="JAQQWE010000007">
    <property type="protein sequence ID" value="KAK7946038.1"/>
    <property type="molecule type" value="Genomic_DNA"/>
</dbReference>
<sequence length="73" mass="7845">MGVTHATEYTGKYRGVLVEAGNAAFGAPQSVPKKKMKGLGAQTFWVFLLPVSPSMPNKHNQAKISRFSKPSPA</sequence>
<proteinExistence type="predicted"/>
<gene>
    <name evidence="2" type="ORF">PG986_010359</name>
</gene>
<reference evidence="2 3" key="1">
    <citation type="submission" date="2023-01" db="EMBL/GenBank/DDBJ databases">
        <title>Analysis of 21 Apiospora genomes using comparative genomics revels a genus with tremendous synthesis potential of carbohydrate active enzymes and secondary metabolites.</title>
        <authorList>
            <person name="Sorensen T."/>
        </authorList>
    </citation>
    <scope>NUCLEOTIDE SEQUENCE [LARGE SCALE GENOMIC DNA]</scope>
    <source>
        <strain evidence="2 3">CBS 24483</strain>
    </source>
</reference>
<organism evidence="2 3">
    <name type="scientific">Apiospora aurea</name>
    <dbReference type="NCBI Taxonomy" id="335848"/>
    <lineage>
        <taxon>Eukaryota</taxon>
        <taxon>Fungi</taxon>
        <taxon>Dikarya</taxon>
        <taxon>Ascomycota</taxon>
        <taxon>Pezizomycotina</taxon>
        <taxon>Sordariomycetes</taxon>
        <taxon>Xylariomycetidae</taxon>
        <taxon>Amphisphaeriales</taxon>
        <taxon>Apiosporaceae</taxon>
        <taxon>Apiospora</taxon>
    </lineage>
</organism>
<comment type="caution">
    <text evidence="2">The sequence shown here is derived from an EMBL/GenBank/DDBJ whole genome shotgun (WGS) entry which is preliminary data.</text>
</comment>
<dbReference type="Proteomes" id="UP001391051">
    <property type="component" value="Unassembled WGS sequence"/>
</dbReference>
<feature type="region of interest" description="Disordered" evidence="1">
    <location>
        <begin position="54"/>
        <end position="73"/>
    </location>
</feature>
<feature type="compositionally biased region" description="Polar residues" evidence="1">
    <location>
        <begin position="54"/>
        <end position="63"/>
    </location>
</feature>
<dbReference type="RefSeq" id="XP_066696072.1">
    <property type="nucleotide sequence ID" value="XM_066846581.1"/>
</dbReference>
<protein>
    <submittedName>
        <fullName evidence="2">Uncharacterized protein</fullName>
    </submittedName>
</protein>
<dbReference type="GeneID" id="92079643"/>
<name>A0ABR1Q209_9PEZI</name>